<feature type="non-terminal residue" evidence="2">
    <location>
        <position position="1"/>
    </location>
</feature>
<organism evidence="2 3">
    <name type="scientific">Pristionchus entomophagus</name>
    <dbReference type="NCBI Taxonomy" id="358040"/>
    <lineage>
        <taxon>Eukaryota</taxon>
        <taxon>Metazoa</taxon>
        <taxon>Ecdysozoa</taxon>
        <taxon>Nematoda</taxon>
        <taxon>Chromadorea</taxon>
        <taxon>Rhabditida</taxon>
        <taxon>Rhabditina</taxon>
        <taxon>Diplogasteromorpha</taxon>
        <taxon>Diplogasteroidea</taxon>
        <taxon>Neodiplogasteridae</taxon>
        <taxon>Pristionchus</taxon>
    </lineage>
</organism>
<gene>
    <name evidence="2" type="ORF">PENTCL1PPCAC_22136</name>
</gene>
<keyword evidence="1" id="KW-0732">Signal</keyword>
<evidence type="ECO:0000256" key="1">
    <source>
        <dbReference type="SAM" id="SignalP"/>
    </source>
</evidence>
<feature type="chain" id="PRO_5043663641" evidence="1">
    <location>
        <begin position="17"/>
        <end position="64"/>
    </location>
</feature>
<dbReference type="AlphaFoldDB" id="A0AAV5TZL5"/>
<name>A0AAV5TZL5_9BILA</name>
<dbReference type="EMBL" id="BTSX01000005">
    <property type="protein sequence ID" value="GMS99961.1"/>
    <property type="molecule type" value="Genomic_DNA"/>
</dbReference>
<keyword evidence="3" id="KW-1185">Reference proteome</keyword>
<evidence type="ECO:0000313" key="2">
    <source>
        <dbReference type="EMBL" id="GMS99961.1"/>
    </source>
</evidence>
<sequence>LICTLLLASSVHLGSAVPSVEKSSSVDAVNIDKKTDVSGSRFTRGATIDQIPLIKQNDIDEMLS</sequence>
<dbReference type="Proteomes" id="UP001432027">
    <property type="component" value="Unassembled WGS sequence"/>
</dbReference>
<evidence type="ECO:0000313" key="3">
    <source>
        <dbReference type="Proteomes" id="UP001432027"/>
    </source>
</evidence>
<reference evidence="2" key="1">
    <citation type="submission" date="2023-10" db="EMBL/GenBank/DDBJ databases">
        <title>Genome assembly of Pristionchus species.</title>
        <authorList>
            <person name="Yoshida K."/>
            <person name="Sommer R.J."/>
        </authorList>
    </citation>
    <scope>NUCLEOTIDE SEQUENCE</scope>
    <source>
        <strain evidence="2">RS0144</strain>
    </source>
</reference>
<accession>A0AAV5TZL5</accession>
<protein>
    <submittedName>
        <fullName evidence="2">Uncharacterized protein</fullName>
    </submittedName>
</protein>
<comment type="caution">
    <text evidence="2">The sequence shown here is derived from an EMBL/GenBank/DDBJ whole genome shotgun (WGS) entry which is preliminary data.</text>
</comment>
<feature type="signal peptide" evidence="1">
    <location>
        <begin position="1"/>
        <end position="16"/>
    </location>
</feature>
<feature type="non-terminal residue" evidence="2">
    <location>
        <position position="64"/>
    </location>
</feature>
<proteinExistence type="predicted"/>